<dbReference type="RefSeq" id="WP_141760753.1">
    <property type="nucleotide sequence ID" value="NZ_JBHXNM010000036.1"/>
</dbReference>
<comment type="caution">
    <text evidence="1">The sequence shown here is derived from an EMBL/GenBank/DDBJ whole genome shotgun (WGS) entry which is preliminary data.</text>
</comment>
<evidence type="ECO:0000313" key="2">
    <source>
        <dbReference type="Proteomes" id="UP001598300"/>
    </source>
</evidence>
<dbReference type="EMBL" id="JBHXPM010000029">
    <property type="protein sequence ID" value="MFD3959571.1"/>
    <property type="molecule type" value="Genomic_DNA"/>
</dbReference>
<keyword evidence="2" id="KW-1185">Reference proteome</keyword>
<accession>A0ABW6E3H7</accession>
<name>A0ABW6E3H7_9ACTN</name>
<gene>
    <name evidence="1" type="ORF">ACFWR3_26290</name>
</gene>
<sequence length="120" mass="12880">MTHGDVETTPPLDRAGAFTALERAVQWWGTDVPEDPGAGELAQLLDEIVERLHADQGNDHSQSAAKLLTKAAEALRAVARLGSLLPVISLWHLRTALRQEADARGQLASQSDPQPATSLL</sequence>
<proteinExistence type="predicted"/>
<evidence type="ECO:0000313" key="1">
    <source>
        <dbReference type="EMBL" id="MFD3959571.1"/>
    </source>
</evidence>
<dbReference type="Proteomes" id="UP001598300">
    <property type="component" value="Unassembled WGS sequence"/>
</dbReference>
<reference evidence="1 2" key="1">
    <citation type="submission" date="2024-09" db="EMBL/GenBank/DDBJ databases">
        <title>The Natural Products Discovery Center: Release of the First 8490 Sequenced Strains for Exploring Actinobacteria Biosynthetic Diversity.</title>
        <authorList>
            <person name="Kalkreuter E."/>
            <person name="Kautsar S.A."/>
            <person name="Yang D."/>
            <person name="Bader C.D."/>
            <person name="Teijaro C.N."/>
            <person name="Fluegel L."/>
            <person name="Davis C.M."/>
            <person name="Simpson J.R."/>
            <person name="Lauterbach L."/>
            <person name="Steele A.D."/>
            <person name="Gui C."/>
            <person name="Meng S."/>
            <person name="Li G."/>
            <person name="Viehrig K."/>
            <person name="Ye F."/>
            <person name="Su P."/>
            <person name="Kiefer A.F."/>
            <person name="Nichols A."/>
            <person name="Cepeda A.J."/>
            <person name="Yan W."/>
            <person name="Fan B."/>
            <person name="Jiang Y."/>
            <person name="Adhikari A."/>
            <person name="Zheng C.-J."/>
            <person name="Schuster L."/>
            <person name="Cowan T.M."/>
            <person name="Smanski M.J."/>
            <person name="Chevrette M.G."/>
            <person name="De Carvalho L.P.S."/>
            <person name="Shen B."/>
        </authorList>
    </citation>
    <scope>NUCLEOTIDE SEQUENCE [LARGE SCALE GENOMIC DNA]</scope>
    <source>
        <strain evidence="1 2">NPDC058584</strain>
    </source>
</reference>
<organism evidence="1 2">
    <name type="scientific">Streptomyces bacillaris</name>
    <dbReference type="NCBI Taxonomy" id="68179"/>
    <lineage>
        <taxon>Bacteria</taxon>
        <taxon>Bacillati</taxon>
        <taxon>Actinomycetota</taxon>
        <taxon>Actinomycetes</taxon>
        <taxon>Kitasatosporales</taxon>
        <taxon>Streptomycetaceae</taxon>
        <taxon>Streptomyces</taxon>
    </lineage>
</organism>
<protein>
    <submittedName>
        <fullName evidence="1">Uncharacterized protein</fullName>
    </submittedName>
</protein>